<dbReference type="AlphaFoldDB" id="A0A5D3AQL6"/>
<accession>A0A5D3AQL6</accession>
<feature type="transmembrane region" description="Helical" evidence="6">
    <location>
        <begin position="152"/>
        <end position="172"/>
    </location>
</feature>
<keyword evidence="3 6" id="KW-1133">Transmembrane helix</keyword>
<evidence type="ECO:0000256" key="2">
    <source>
        <dbReference type="ARBA" id="ARBA00022692"/>
    </source>
</evidence>
<evidence type="ECO:0000256" key="6">
    <source>
        <dbReference type="SAM" id="Phobius"/>
    </source>
</evidence>
<comment type="caution">
    <text evidence="8">The sequence shown here is derived from an EMBL/GenBank/DDBJ whole genome shotgun (WGS) entry which is preliminary data.</text>
</comment>
<dbReference type="Proteomes" id="UP000322245">
    <property type="component" value="Unassembled WGS sequence"/>
</dbReference>
<proteinExistence type="predicted"/>
<feature type="transmembrane region" description="Helical" evidence="6">
    <location>
        <begin position="115"/>
        <end position="132"/>
    </location>
</feature>
<dbReference type="PANTHER" id="PTHR11863">
    <property type="entry name" value="STEROL DESATURASE"/>
    <property type="match status" value="1"/>
</dbReference>
<dbReference type="GO" id="GO:0016020">
    <property type="term" value="C:membrane"/>
    <property type="evidence" value="ECO:0007669"/>
    <property type="project" value="UniProtKB-SubCell"/>
</dbReference>
<feature type="region of interest" description="Disordered" evidence="5">
    <location>
        <begin position="309"/>
        <end position="343"/>
    </location>
</feature>
<evidence type="ECO:0000256" key="5">
    <source>
        <dbReference type="SAM" id="MobiDB-lite"/>
    </source>
</evidence>
<feature type="compositionally biased region" description="Low complexity" evidence="5">
    <location>
        <begin position="325"/>
        <end position="336"/>
    </location>
</feature>
<dbReference type="GO" id="GO:0016491">
    <property type="term" value="F:oxidoreductase activity"/>
    <property type="evidence" value="ECO:0007669"/>
    <property type="project" value="InterPro"/>
</dbReference>
<dbReference type="GO" id="GO:0008610">
    <property type="term" value="P:lipid biosynthetic process"/>
    <property type="evidence" value="ECO:0007669"/>
    <property type="project" value="InterPro"/>
</dbReference>
<feature type="domain" description="Fatty acid hydroxylase" evidence="7">
    <location>
        <begin position="158"/>
        <end position="285"/>
    </location>
</feature>
<reference evidence="8 9" key="1">
    <citation type="submission" date="2017-05" db="EMBL/GenBank/DDBJ databases">
        <title>The Genome Sequence of Tsuchiyaea wingfieldii DSM 27421.</title>
        <authorList>
            <person name="Cuomo C."/>
            <person name="Passer A."/>
            <person name="Billmyre B."/>
            <person name="Heitman J."/>
        </authorList>
    </citation>
    <scope>NUCLEOTIDE SEQUENCE [LARGE SCALE GENOMIC DNA]</scope>
    <source>
        <strain evidence="8 9">DSM 27421</strain>
    </source>
</reference>
<feature type="transmembrane region" description="Helical" evidence="6">
    <location>
        <begin position="226"/>
        <end position="243"/>
    </location>
</feature>
<dbReference type="InterPro" id="IPR006694">
    <property type="entry name" value="Fatty_acid_hydroxylase"/>
</dbReference>
<protein>
    <recommendedName>
        <fullName evidence="7">Fatty acid hydroxylase domain-containing protein</fullName>
    </recommendedName>
</protein>
<feature type="transmembrane region" description="Helical" evidence="6">
    <location>
        <begin position="67"/>
        <end position="94"/>
    </location>
</feature>
<evidence type="ECO:0000313" key="8">
    <source>
        <dbReference type="EMBL" id="TYJ53052.1"/>
    </source>
</evidence>
<dbReference type="EMBL" id="NIDF01000104">
    <property type="protein sequence ID" value="TYJ53052.1"/>
    <property type="molecule type" value="Genomic_DNA"/>
</dbReference>
<gene>
    <name evidence="8" type="ORF">B9479_006331</name>
</gene>
<evidence type="ECO:0000259" key="7">
    <source>
        <dbReference type="Pfam" id="PF04116"/>
    </source>
</evidence>
<organism evidence="8 9">
    <name type="scientific">Cryptococcus floricola</name>
    <dbReference type="NCBI Taxonomy" id="2591691"/>
    <lineage>
        <taxon>Eukaryota</taxon>
        <taxon>Fungi</taxon>
        <taxon>Dikarya</taxon>
        <taxon>Basidiomycota</taxon>
        <taxon>Agaricomycotina</taxon>
        <taxon>Tremellomycetes</taxon>
        <taxon>Tremellales</taxon>
        <taxon>Cryptococcaceae</taxon>
        <taxon>Cryptococcus</taxon>
    </lineage>
</organism>
<comment type="subcellular location">
    <subcellularLocation>
        <location evidence="1">Membrane</location>
    </subcellularLocation>
</comment>
<dbReference type="GO" id="GO:0005506">
    <property type="term" value="F:iron ion binding"/>
    <property type="evidence" value="ECO:0007669"/>
    <property type="project" value="InterPro"/>
</dbReference>
<keyword evidence="4 6" id="KW-0472">Membrane</keyword>
<sequence>MDVVLHYADEFALDHVYNYLLPPPPIPTTEKLALLNTTSSPSSPYTAFSTPPLTGSLLPRDSLLRQYISLLSISVLGAYALYFTFCSLSYFFVYDRRLEHHPKFLKNQIRKEIKSSLVAAPYIGIITVPWFMGEIHGYSKMYENVGEYGWTYLVGSMVWFLLFTDFCIYWVHRLEHHPRIYKYIHKPHHKWVVPTPYAALAFHPLDGYAQSLPYHIFPYLFPLHRYAYLGLFVFVQFWTILIHDGDMISGHVLERWINGPAHHTLHHLYFSVNYGQYFTWADVQFDSFREPRPELDPIHESLRMMRKKGLIDENDKPIPQPQPQSQPRAQAQSRSQNKNKKNE</sequence>
<dbReference type="Pfam" id="PF04116">
    <property type="entry name" value="FA_hydroxylase"/>
    <property type="match status" value="1"/>
</dbReference>
<evidence type="ECO:0000256" key="4">
    <source>
        <dbReference type="ARBA" id="ARBA00023136"/>
    </source>
</evidence>
<dbReference type="InterPro" id="IPR050307">
    <property type="entry name" value="Sterol_Desaturase_Related"/>
</dbReference>
<evidence type="ECO:0000256" key="1">
    <source>
        <dbReference type="ARBA" id="ARBA00004370"/>
    </source>
</evidence>
<keyword evidence="2 6" id="KW-0812">Transmembrane</keyword>
<evidence type="ECO:0000256" key="3">
    <source>
        <dbReference type="ARBA" id="ARBA00022989"/>
    </source>
</evidence>
<evidence type="ECO:0000313" key="9">
    <source>
        <dbReference type="Proteomes" id="UP000322245"/>
    </source>
</evidence>
<name>A0A5D3AQL6_9TREE</name>
<keyword evidence="9" id="KW-1185">Reference proteome</keyword>